<comment type="caution">
    <text evidence="1">The sequence shown here is derived from an EMBL/GenBank/DDBJ whole genome shotgun (WGS) entry which is preliminary data.</text>
</comment>
<protein>
    <submittedName>
        <fullName evidence="1">Uncharacterized protein</fullName>
    </submittedName>
</protein>
<reference evidence="1" key="1">
    <citation type="journal article" date="2015" name="Nature">
        <title>Complex archaea that bridge the gap between prokaryotes and eukaryotes.</title>
        <authorList>
            <person name="Spang A."/>
            <person name="Saw J.H."/>
            <person name="Jorgensen S.L."/>
            <person name="Zaremba-Niedzwiedzka K."/>
            <person name="Martijn J."/>
            <person name="Lind A.E."/>
            <person name="van Eijk R."/>
            <person name="Schleper C."/>
            <person name="Guy L."/>
            <person name="Ettema T.J."/>
        </authorList>
    </citation>
    <scope>NUCLEOTIDE SEQUENCE</scope>
</reference>
<proteinExistence type="predicted"/>
<sequence length="61" mass="6978">MSELSPMGMCRNCHSKKMVLDFDTITSLCGNCNTKYKVELKEMFIDGEKQMVPSWLGDEVK</sequence>
<name>A0A0F9NAU0_9ZZZZ</name>
<evidence type="ECO:0000313" key="1">
    <source>
        <dbReference type="EMBL" id="KKN09057.1"/>
    </source>
</evidence>
<gene>
    <name evidence="1" type="ORF">LCGC14_1050440</name>
</gene>
<dbReference type="AlphaFoldDB" id="A0A0F9NAU0"/>
<organism evidence="1">
    <name type="scientific">marine sediment metagenome</name>
    <dbReference type="NCBI Taxonomy" id="412755"/>
    <lineage>
        <taxon>unclassified sequences</taxon>
        <taxon>metagenomes</taxon>
        <taxon>ecological metagenomes</taxon>
    </lineage>
</organism>
<dbReference type="EMBL" id="LAZR01004387">
    <property type="protein sequence ID" value="KKN09057.1"/>
    <property type="molecule type" value="Genomic_DNA"/>
</dbReference>
<accession>A0A0F9NAU0</accession>